<accession>A0A921FHF6</accession>
<dbReference type="EMBL" id="DYXB01000077">
    <property type="protein sequence ID" value="HJF10102.1"/>
    <property type="molecule type" value="Genomic_DNA"/>
</dbReference>
<dbReference type="InterPro" id="IPR046462">
    <property type="entry name" value="TerL_nuclease"/>
</dbReference>
<sequence>MEYDLTEIKDIKKYVRESDFNVKFTDIANQVTDYGTRFAADVLLTDKYITGRDVQLAAFRHMNDLSLQGTDDFPFTYSEEYVNAIEYFTRILPNPLDLSQKIKPYGFESFLFDSTIGWRDLETGGSRFHVVHFSTSRKQAKTFCAAVLLNFGYFVMGLQGSAQDFLVASVDSEHVNKLFDYISLQARQIIELPDFHDECKSQDVEVQSTQIIGHKNRNIVRKGTASGRNSFDSKHDLFAIFDEIGGLDPKYDQKISDIMMGQGDNPNRLLVKISTAYPNPNCAFKHEEDSLRKAIETNSHDADDTFFLNFAQDNENEVFKPELWEKSNPLLHDKDSHDQRLTGLIDLRNNLERQGKLSDFANKSMNMWSRQFQDSYLPLRDIQKNIVSDFNIHGRDVFIGIDASMSNDNTAFGMIYPYDDHKFHIEQYSFIPFAQAKTIEAKEKQDSLSYRELAHQGFCEITNNASGTISYEQVWNWLERYISSNELNLKAIVVDPAYLTWFANRVENYQPNWPYIPFKQTSLQLNQPTKGLQKAFIDENVSMLKDPLLIDGLNNAVLVADKGGMVKIDRQNRVSQHIDTADAIINAYSQAQNYFEDFNDSKDVKLLDTMTQEQRNNYFRNLFGA</sequence>
<organism evidence="2 3">
    <name type="scientific">Lactobacillus crispatus</name>
    <dbReference type="NCBI Taxonomy" id="47770"/>
    <lineage>
        <taxon>Bacteria</taxon>
        <taxon>Bacillati</taxon>
        <taxon>Bacillota</taxon>
        <taxon>Bacilli</taxon>
        <taxon>Lactobacillales</taxon>
        <taxon>Lactobacillaceae</taxon>
        <taxon>Lactobacillus</taxon>
    </lineage>
</organism>
<dbReference type="Pfam" id="PF20441">
    <property type="entry name" value="TerL_nuclease"/>
    <property type="match status" value="1"/>
</dbReference>
<dbReference type="AlphaFoldDB" id="A0A921FHF6"/>
<protein>
    <submittedName>
        <fullName evidence="2">Terminase large subunit</fullName>
    </submittedName>
</protein>
<dbReference type="GO" id="GO:0004519">
    <property type="term" value="F:endonuclease activity"/>
    <property type="evidence" value="ECO:0007669"/>
    <property type="project" value="InterPro"/>
</dbReference>
<reference evidence="2" key="2">
    <citation type="submission" date="2021-09" db="EMBL/GenBank/DDBJ databases">
        <authorList>
            <person name="Gilroy R."/>
        </authorList>
    </citation>
    <scope>NUCLEOTIDE SEQUENCE</scope>
    <source>
        <strain evidence="2">CHK194-22301</strain>
    </source>
</reference>
<comment type="caution">
    <text evidence="2">The sequence shown here is derived from an EMBL/GenBank/DDBJ whole genome shotgun (WGS) entry which is preliminary data.</text>
</comment>
<gene>
    <name evidence="2" type="ORF">K8V23_04835</name>
</gene>
<reference evidence="2" key="1">
    <citation type="journal article" date="2021" name="PeerJ">
        <title>Extensive microbial diversity within the chicken gut microbiome revealed by metagenomics and culture.</title>
        <authorList>
            <person name="Gilroy R."/>
            <person name="Ravi A."/>
            <person name="Getino M."/>
            <person name="Pursley I."/>
            <person name="Horton D.L."/>
            <person name="Alikhan N.F."/>
            <person name="Baker D."/>
            <person name="Gharbi K."/>
            <person name="Hall N."/>
            <person name="Watson M."/>
            <person name="Adriaenssens E.M."/>
            <person name="Foster-Nyarko E."/>
            <person name="Jarju S."/>
            <person name="Secka A."/>
            <person name="Antonio M."/>
            <person name="Oren A."/>
            <person name="Chaudhuri R.R."/>
            <person name="La Ragione R."/>
            <person name="Hildebrand F."/>
            <person name="Pallen M.J."/>
        </authorList>
    </citation>
    <scope>NUCLEOTIDE SEQUENCE</scope>
    <source>
        <strain evidence="2">CHK194-22301</strain>
    </source>
</reference>
<dbReference type="InterPro" id="IPR005021">
    <property type="entry name" value="Terminase_largesu-like"/>
</dbReference>
<feature type="domain" description="Terminase large subunit-like endonuclease" evidence="1">
    <location>
        <begin position="302"/>
        <end position="592"/>
    </location>
</feature>
<dbReference type="PANTHER" id="PTHR41287">
    <property type="match status" value="1"/>
</dbReference>
<dbReference type="PANTHER" id="PTHR41287:SF1">
    <property type="entry name" value="PROTEIN YMFN"/>
    <property type="match status" value="1"/>
</dbReference>
<evidence type="ECO:0000259" key="1">
    <source>
        <dbReference type="Pfam" id="PF20441"/>
    </source>
</evidence>
<evidence type="ECO:0000313" key="3">
    <source>
        <dbReference type="Proteomes" id="UP000784793"/>
    </source>
</evidence>
<proteinExistence type="predicted"/>
<evidence type="ECO:0000313" key="2">
    <source>
        <dbReference type="EMBL" id="HJF10102.1"/>
    </source>
</evidence>
<dbReference type="Proteomes" id="UP000784793">
    <property type="component" value="Unassembled WGS sequence"/>
</dbReference>
<name>A0A921FHF6_9LACO</name>